<organism evidence="4 5">
    <name type="scientific">Woeseia oceani</name>
    <dbReference type="NCBI Taxonomy" id="1548547"/>
    <lineage>
        <taxon>Bacteria</taxon>
        <taxon>Pseudomonadati</taxon>
        <taxon>Pseudomonadota</taxon>
        <taxon>Gammaproteobacteria</taxon>
        <taxon>Woeseiales</taxon>
        <taxon>Woeseiaceae</taxon>
        <taxon>Woeseia</taxon>
    </lineage>
</organism>
<dbReference type="OrthoDB" id="9781034at2"/>
<keyword evidence="1" id="KW-0808">Transferase</keyword>
<evidence type="ECO:0000313" key="5">
    <source>
        <dbReference type="Proteomes" id="UP000092695"/>
    </source>
</evidence>
<dbReference type="InterPro" id="IPR036873">
    <property type="entry name" value="Rhodanese-like_dom_sf"/>
</dbReference>
<proteinExistence type="predicted"/>
<accession>A0A193LFY5</accession>
<dbReference type="InterPro" id="IPR045078">
    <property type="entry name" value="TST/MPST-like"/>
</dbReference>
<evidence type="ECO:0000259" key="3">
    <source>
        <dbReference type="PROSITE" id="PS50206"/>
    </source>
</evidence>
<name>A0A193LFY5_9GAMM</name>
<feature type="domain" description="Rhodanese" evidence="3">
    <location>
        <begin position="18"/>
        <end position="137"/>
    </location>
</feature>
<dbReference type="Gene3D" id="3.40.250.10">
    <property type="entry name" value="Rhodanese-like domain"/>
    <property type="match status" value="2"/>
</dbReference>
<protein>
    <recommendedName>
        <fullName evidence="3">Rhodanese domain-containing protein</fullName>
    </recommendedName>
</protein>
<dbReference type="EMBL" id="CP016268">
    <property type="protein sequence ID" value="ANO51417.1"/>
    <property type="molecule type" value="Genomic_DNA"/>
</dbReference>
<dbReference type="InterPro" id="IPR001763">
    <property type="entry name" value="Rhodanese-like_dom"/>
</dbReference>
<dbReference type="RefSeq" id="WP_068615736.1">
    <property type="nucleotide sequence ID" value="NZ_CP016268.1"/>
</dbReference>
<dbReference type="CDD" id="cd01449">
    <property type="entry name" value="TST_Repeat_2"/>
    <property type="match status" value="1"/>
</dbReference>
<dbReference type="PANTHER" id="PTHR11364:SF27">
    <property type="entry name" value="SULFURTRANSFERASE"/>
    <property type="match status" value="1"/>
</dbReference>
<dbReference type="AlphaFoldDB" id="A0A193LFY5"/>
<dbReference type="SMART" id="SM00450">
    <property type="entry name" value="RHOD"/>
    <property type="match status" value="2"/>
</dbReference>
<dbReference type="Proteomes" id="UP000092695">
    <property type="component" value="Chromosome"/>
</dbReference>
<dbReference type="STRING" id="1548547.BA177_09570"/>
<dbReference type="PROSITE" id="PS50206">
    <property type="entry name" value="RHODANESE_3"/>
    <property type="match status" value="2"/>
</dbReference>
<dbReference type="Pfam" id="PF00581">
    <property type="entry name" value="Rhodanese"/>
    <property type="match status" value="2"/>
</dbReference>
<keyword evidence="2" id="KW-0677">Repeat</keyword>
<dbReference type="SUPFAM" id="SSF52821">
    <property type="entry name" value="Rhodanese/Cell cycle control phosphatase"/>
    <property type="match status" value="2"/>
</dbReference>
<feature type="domain" description="Rhodanese" evidence="3">
    <location>
        <begin position="168"/>
        <end position="281"/>
    </location>
</feature>
<keyword evidence="5" id="KW-1185">Reference proteome</keyword>
<evidence type="ECO:0000256" key="2">
    <source>
        <dbReference type="ARBA" id="ARBA00022737"/>
    </source>
</evidence>
<dbReference type="CDD" id="cd01448">
    <property type="entry name" value="TST_Repeat_1"/>
    <property type="match status" value="1"/>
</dbReference>
<reference evidence="4 5" key="1">
    <citation type="submission" date="2016-06" db="EMBL/GenBank/DDBJ databases">
        <title>Complete genome sequence of a deep-branching marine Gamma Proteobacterium Woeseia oceani type strain XK5.</title>
        <authorList>
            <person name="Mu D."/>
            <person name="Du Z."/>
        </authorList>
    </citation>
    <scope>NUCLEOTIDE SEQUENCE [LARGE SCALE GENOMIC DNA]</scope>
    <source>
        <strain evidence="4 5">XK5</strain>
    </source>
</reference>
<evidence type="ECO:0000256" key="1">
    <source>
        <dbReference type="ARBA" id="ARBA00022679"/>
    </source>
</evidence>
<dbReference type="PANTHER" id="PTHR11364">
    <property type="entry name" value="THIOSULFATE SULFERTANSFERASE"/>
    <property type="match status" value="1"/>
</dbReference>
<gene>
    <name evidence="4" type="ORF">BA177_09570</name>
</gene>
<dbReference type="KEGG" id="woc:BA177_09570"/>
<sequence>MQAKCGLVSVEELQRHLDDPAWRVVDCRFDLMDTEKGRADFNAAHIPGAVYAHLDRDLAAPVSAATGRHPLPEVALIEATIRRYGISAATQVVVYDAAGGGLAARLWWMMRWLGHSAVAVLDGGMAAWQAKGFAVEQVAQRPPEGTFQAQPRPEWVMDTEELSERLRAGRAPLLVDAREASRFRGEAEPIDSRAGHVPGALNYPFAQNLLADGRWRSSAELAEQWNALFAGQAPTEWAVMCGSGVTACHLALSAHLAGLPAPRLYPGSWSEWIRDPARPVAP</sequence>
<dbReference type="GO" id="GO:0004792">
    <property type="term" value="F:thiosulfate-cyanide sulfurtransferase activity"/>
    <property type="evidence" value="ECO:0007669"/>
    <property type="project" value="TreeGrafter"/>
</dbReference>
<evidence type="ECO:0000313" key="4">
    <source>
        <dbReference type="EMBL" id="ANO51417.1"/>
    </source>
</evidence>